<evidence type="ECO:0000256" key="8">
    <source>
        <dbReference type="ARBA" id="ARBA00023049"/>
    </source>
</evidence>
<evidence type="ECO:0000256" key="7">
    <source>
        <dbReference type="ARBA" id="ARBA00022997"/>
    </source>
</evidence>
<dbReference type="Gene3D" id="3.40.630.10">
    <property type="entry name" value="Zn peptidases"/>
    <property type="match status" value="1"/>
</dbReference>
<keyword evidence="7" id="KW-0224">Dipeptidase</keyword>
<evidence type="ECO:0000256" key="1">
    <source>
        <dbReference type="ARBA" id="ARBA00001947"/>
    </source>
</evidence>
<gene>
    <name evidence="9" type="ORF">CHF27_006690</name>
</gene>
<dbReference type="EMBL" id="NOJZ02000008">
    <property type="protein sequence ID" value="RDY23804.1"/>
    <property type="molecule type" value="Genomic_DNA"/>
</dbReference>
<dbReference type="RefSeq" id="WP_095404611.1">
    <property type="nucleotide sequence ID" value="NZ_NOJZ02000008.1"/>
</dbReference>
<evidence type="ECO:0000256" key="6">
    <source>
        <dbReference type="ARBA" id="ARBA00022833"/>
    </source>
</evidence>
<keyword evidence="10" id="KW-1185">Reference proteome</keyword>
<dbReference type="NCBIfam" id="NF005591">
    <property type="entry name" value="PRK07318.1"/>
    <property type="match status" value="1"/>
</dbReference>
<protein>
    <submittedName>
        <fullName evidence="9">Dipeptidase PepV</fullName>
    </submittedName>
</protein>
<dbReference type="PANTHER" id="PTHR43808">
    <property type="entry name" value="ACETYLORNITHINE DEACETYLASE"/>
    <property type="match status" value="1"/>
</dbReference>
<dbReference type="OrthoDB" id="9761532at2"/>
<dbReference type="GO" id="GO:0006508">
    <property type="term" value="P:proteolysis"/>
    <property type="evidence" value="ECO:0007669"/>
    <property type="project" value="UniProtKB-KW"/>
</dbReference>
<dbReference type="GO" id="GO:0006526">
    <property type="term" value="P:L-arginine biosynthetic process"/>
    <property type="evidence" value="ECO:0007669"/>
    <property type="project" value="TreeGrafter"/>
</dbReference>
<evidence type="ECO:0000313" key="10">
    <source>
        <dbReference type="Proteomes" id="UP000243494"/>
    </source>
</evidence>
<evidence type="ECO:0000256" key="5">
    <source>
        <dbReference type="ARBA" id="ARBA00022801"/>
    </source>
</evidence>
<dbReference type="PROSITE" id="PS00758">
    <property type="entry name" value="ARGE_DAPE_CPG2_1"/>
    <property type="match status" value="1"/>
</dbReference>
<dbReference type="InterPro" id="IPR036264">
    <property type="entry name" value="Bact_exopeptidase_dim_dom"/>
</dbReference>
<evidence type="ECO:0000256" key="3">
    <source>
        <dbReference type="ARBA" id="ARBA00022670"/>
    </source>
</evidence>
<keyword evidence="3" id="KW-0645">Protease</keyword>
<dbReference type="Gene3D" id="3.30.70.360">
    <property type="match status" value="2"/>
</dbReference>
<dbReference type="GO" id="GO:0016805">
    <property type="term" value="F:dipeptidase activity"/>
    <property type="evidence" value="ECO:0007669"/>
    <property type="project" value="UniProtKB-KW"/>
</dbReference>
<reference evidence="9 10" key="1">
    <citation type="journal article" date="2017" name="Genome Announc.">
        <title>Draft Genome Sequence of Romboutsia maritimum sp. nov. Strain CCRI-22766(T), Isolated from Coastal Estuarine Mud.</title>
        <authorList>
            <person name="Maheux A.F."/>
            <person name="Boudreau D.K."/>
            <person name="Berube E."/>
            <person name="Boissinot M."/>
            <person name="Raymond F."/>
            <person name="Brodeur S."/>
            <person name="Corbeil J."/>
            <person name="Brightwell G."/>
            <person name="Broda D."/>
            <person name="Omar R.F."/>
            <person name="Bergeron M.G."/>
        </authorList>
    </citation>
    <scope>NUCLEOTIDE SEQUENCE [LARGE SCALE GENOMIC DNA]</scope>
    <source>
        <strain evidence="9 10">CCRI-22766</strain>
    </source>
</reference>
<keyword evidence="8" id="KW-0482">Metalloprotease</keyword>
<dbReference type="InterPro" id="IPR010964">
    <property type="entry name" value="M20A_pepV-rel"/>
</dbReference>
<dbReference type="InterPro" id="IPR050072">
    <property type="entry name" value="Peptidase_M20A"/>
</dbReference>
<comment type="cofactor">
    <cofactor evidence="1">
        <name>Zn(2+)</name>
        <dbReference type="ChEBI" id="CHEBI:29105"/>
    </cofactor>
</comment>
<proteinExistence type="inferred from homology"/>
<accession>A0A371ITJ3</accession>
<organism evidence="9 10">
    <name type="scientific">Romboutsia maritimum</name>
    <dbReference type="NCBI Taxonomy" id="2020948"/>
    <lineage>
        <taxon>Bacteria</taxon>
        <taxon>Bacillati</taxon>
        <taxon>Bacillota</taxon>
        <taxon>Clostridia</taxon>
        <taxon>Peptostreptococcales</taxon>
        <taxon>Peptostreptococcaceae</taxon>
        <taxon>Romboutsia</taxon>
    </lineage>
</organism>
<dbReference type="GO" id="GO:0008777">
    <property type="term" value="F:acetylornithine deacetylase activity"/>
    <property type="evidence" value="ECO:0007669"/>
    <property type="project" value="TreeGrafter"/>
</dbReference>
<evidence type="ECO:0000313" key="9">
    <source>
        <dbReference type="EMBL" id="RDY23804.1"/>
    </source>
</evidence>
<dbReference type="GO" id="GO:0008237">
    <property type="term" value="F:metallopeptidase activity"/>
    <property type="evidence" value="ECO:0007669"/>
    <property type="project" value="UniProtKB-KW"/>
</dbReference>
<dbReference type="NCBIfam" id="TIGR01887">
    <property type="entry name" value="dipeptidaselike"/>
    <property type="match status" value="1"/>
</dbReference>
<keyword evidence="6" id="KW-0862">Zinc</keyword>
<sequence>MDVNKKILEMKEEIIQSLKECIKIRSVENRGEGGTPFGLGIQEALNYCLNLSEDFGFKTVNLDDKIGYAEYGKGDEMVAVLGHLDVVPEGKGWKYPPYEGEIHDGKMYGRGTTDDKGPTIGALYALKIIKDLNIPIKKRVRVIFGLNEETSSECVKHYIEKKEELPVAGFTPDAEYPIINGEKGIVTCEYKKNLNQDEKIILKSIKGGTAPNVVPEYADAEILVLDAETDNIIDMSKEIKEIEIDKISDNMILVKSYGISAHGSTPEIGKNAISHLLLFLQKLNFNKDVKEFVNFMNKYIGTDTTGESMDIYLEDDISGKFVLNLGKIQGNEKEISISINMRYPVTKNYEDFNFIFREKMKLGDFKEVYTKHKKSLYVSPQSELIKKLQKVYEEQMGEKADLISIGGGTYAKSMPNIVAFGPIFKGEPMVEHKPNEYIDINGLLKNIEIMVCAICELAN</sequence>
<dbReference type="Proteomes" id="UP000243494">
    <property type="component" value="Unassembled WGS sequence"/>
</dbReference>
<keyword evidence="5" id="KW-0378">Hydrolase</keyword>
<dbReference type="PROSITE" id="PS00759">
    <property type="entry name" value="ARGE_DAPE_CPG2_2"/>
    <property type="match status" value="1"/>
</dbReference>
<name>A0A371ITJ3_9FIRM</name>
<dbReference type="SUPFAM" id="SSF55031">
    <property type="entry name" value="Bacterial exopeptidase dimerisation domain"/>
    <property type="match status" value="1"/>
</dbReference>
<dbReference type="Pfam" id="PF01546">
    <property type="entry name" value="Peptidase_M20"/>
    <property type="match status" value="1"/>
</dbReference>
<dbReference type="InterPro" id="IPR002933">
    <property type="entry name" value="Peptidase_M20"/>
</dbReference>
<dbReference type="InterPro" id="IPR001261">
    <property type="entry name" value="ArgE/DapE_CS"/>
</dbReference>
<comment type="similarity">
    <text evidence="2">Belongs to the peptidase M20A family.</text>
</comment>
<dbReference type="CDD" id="cd03888">
    <property type="entry name" value="M20_PepV"/>
    <property type="match status" value="1"/>
</dbReference>
<comment type="caution">
    <text evidence="9">The sequence shown here is derived from an EMBL/GenBank/DDBJ whole genome shotgun (WGS) entry which is preliminary data.</text>
</comment>
<dbReference type="PANTHER" id="PTHR43808:SF31">
    <property type="entry name" value="N-ACETYL-L-CITRULLINE DEACETYLASE"/>
    <property type="match status" value="1"/>
</dbReference>
<keyword evidence="4" id="KW-0479">Metal-binding</keyword>
<dbReference type="GO" id="GO:0008270">
    <property type="term" value="F:zinc ion binding"/>
    <property type="evidence" value="ECO:0007669"/>
    <property type="project" value="InterPro"/>
</dbReference>
<dbReference type="AlphaFoldDB" id="A0A371ITJ3"/>
<evidence type="ECO:0000256" key="2">
    <source>
        <dbReference type="ARBA" id="ARBA00006247"/>
    </source>
</evidence>
<dbReference type="SUPFAM" id="SSF53187">
    <property type="entry name" value="Zn-dependent exopeptidases"/>
    <property type="match status" value="1"/>
</dbReference>
<evidence type="ECO:0000256" key="4">
    <source>
        <dbReference type="ARBA" id="ARBA00022723"/>
    </source>
</evidence>